<keyword evidence="2" id="KW-0648">Protein biosynthesis</keyword>
<sequence>MKHDIDDLIAIFNHQFSESENTLLVRGEDEPVYLPANNQYPYHRIKFAHGFYASALHEIAHWCIAGKERRLLEDFGYWYAPDGRNAQQQAEFEQVEIKPQAIEWAFCVAAGFKFNVSADNLSGIDVDRAAFKAKVYHQVGEYLRCGFPKRAQQFITALQQFYDRDNKLQINQFVLKDCTAQAEGNRDQNPDRPVADAPTSPLETACYV</sequence>
<accession>A0A4U1B5J3</accession>
<dbReference type="Pfam" id="PF04315">
    <property type="entry name" value="EpmC"/>
    <property type="match status" value="1"/>
</dbReference>
<dbReference type="OrthoDB" id="5298591at2"/>
<comment type="caution">
    <text evidence="2">The sequence shown here is derived from an EMBL/GenBank/DDBJ whole genome shotgun (WGS) entry which is preliminary data.</text>
</comment>
<proteinExistence type="predicted"/>
<evidence type="ECO:0000313" key="2">
    <source>
        <dbReference type="EMBL" id="TKB45081.1"/>
    </source>
</evidence>
<evidence type="ECO:0000256" key="1">
    <source>
        <dbReference type="SAM" id="MobiDB-lite"/>
    </source>
</evidence>
<evidence type="ECO:0000313" key="3">
    <source>
        <dbReference type="Proteomes" id="UP000307999"/>
    </source>
</evidence>
<reference evidence="2 3" key="1">
    <citation type="submission" date="2019-04" db="EMBL/GenBank/DDBJ databases">
        <title>Thalassotalea guangxiensis sp. nov., isolated from sediment of the coastal wetland.</title>
        <authorList>
            <person name="Zheng S."/>
            <person name="Zhang D."/>
        </authorList>
    </citation>
    <scope>NUCLEOTIDE SEQUENCE [LARGE SCALE GENOMIC DNA]</scope>
    <source>
        <strain evidence="2 3">ZS-4</strain>
    </source>
</reference>
<name>A0A4U1B5J3_9GAMM</name>
<feature type="region of interest" description="Disordered" evidence="1">
    <location>
        <begin position="182"/>
        <end position="203"/>
    </location>
</feature>
<keyword evidence="3" id="KW-1185">Reference proteome</keyword>
<keyword evidence="2" id="KW-0251">Elongation factor</keyword>
<dbReference type="RefSeq" id="WP_136735939.1">
    <property type="nucleotide sequence ID" value="NZ_SWDB01000022.1"/>
</dbReference>
<gene>
    <name evidence="2" type="ORF">E8M12_09605</name>
</gene>
<feature type="compositionally biased region" description="Basic and acidic residues" evidence="1">
    <location>
        <begin position="184"/>
        <end position="194"/>
    </location>
</feature>
<dbReference type="Proteomes" id="UP000307999">
    <property type="component" value="Unassembled WGS sequence"/>
</dbReference>
<dbReference type="AlphaFoldDB" id="A0A4U1B5J3"/>
<dbReference type="GO" id="GO:0003746">
    <property type="term" value="F:translation elongation factor activity"/>
    <property type="evidence" value="ECO:0007669"/>
    <property type="project" value="UniProtKB-KW"/>
</dbReference>
<dbReference type="InterPro" id="IPR007411">
    <property type="entry name" value="EpmC"/>
</dbReference>
<protein>
    <submittedName>
        <fullName evidence="2">Elongation factor P hydroxylase</fullName>
    </submittedName>
</protein>
<organism evidence="2 3">
    <name type="scientific">Thalassotalea mangrovi</name>
    <dbReference type="NCBI Taxonomy" id="2572245"/>
    <lineage>
        <taxon>Bacteria</taxon>
        <taxon>Pseudomonadati</taxon>
        <taxon>Pseudomonadota</taxon>
        <taxon>Gammaproteobacteria</taxon>
        <taxon>Alteromonadales</taxon>
        <taxon>Colwelliaceae</taxon>
        <taxon>Thalassotalea</taxon>
    </lineage>
</organism>
<dbReference type="EMBL" id="SWDB01000022">
    <property type="protein sequence ID" value="TKB45081.1"/>
    <property type="molecule type" value="Genomic_DNA"/>
</dbReference>